<accession>S5V5C9</accession>
<reference evidence="1 2" key="2">
    <citation type="journal article" date="2013" name="J. Biotechnol.">
        <title>Complete genome sequence of the kirromycin producer Streptomyces collinus Tu 365 consisting of a linear chromosome and two linear plasmids.</title>
        <authorList>
            <person name="Ruckert C."/>
            <person name="Szczepanowski R."/>
            <person name="Albersmeier A."/>
            <person name="Goesmann A."/>
            <person name="Iftime D."/>
            <person name="Musiol E.M."/>
            <person name="Blin K."/>
            <person name="Wohlleben W."/>
            <person name="Puhler A."/>
            <person name="Kalinowski J."/>
            <person name="Weber T."/>
        </authorList>
    </citation>
    <scope>NUCLEOTIDE SEQUENCE [LARGE SCALE GENOMIC DNA]</scope>
    <source>
        <strain evidence="2">DSM 40733 / Tue 365</strain>
    </source>
</reference>
<evidence type="ECO:0000313" key="2">
    <source>
        <dbReference type="Proteomes" id="UP000015423"/>
    </source>
</evidence>
<protein>
    <recommendedName>
        <fullName evidence="3">Toxin-antitoxin system, toxin component</fullName>
    </recommendedName>
</protein>
<dbReference type="Proteomes" id="UP000015423">
    <property type="component" value="Chromosome"/>
</dbReference>
<evidence type="ECO:0000313" key="1">
    <source>
        <dbReference type="EMBL" id="AGS72901.1"/>
    </source>
</evidence>
<dbReference type="STRING" id="1214242.B446_30485"/>
<dbReference type="KEGG" id="sci:B446_30485"/>
<reference evidence="2" key="1">
    <citation type="submission" date="2012-10" db="EMBL/GenBank/DDBJ databases">
        <title>The complete genome sequence of Streptomyces collinus Tu 365.</title>
        <authorList>
            <person name="Ruckert C."/>
            <person name="Szczepanowski R."/>
            <person name="Goesmann A."/>
            <person name="Pross E.K."/>
            <person name="Musiol E.M."/>
            <person name="Blin K."/>
            <person name="Wohlleben W."/>
            <person name="Puhler A."/>
            <person name="Weber T."/>
            <person name="Kalinowski J."/>
        </authorList>
    </citation>
    <scope>NUCLEOTIDE SEQUENCE [LARGE SCALE GENOMIC DNA]</scope>
    <source>
        <strain evidence="2">DSM 40733 / Tue 365</strain>
    </source>
</reference>
<sequence length="215" mass="22248">MGIGKDMRRLCAELVGELALPPQAPPHEVYRALCEAMSRRRGRPVHFRTAAFPPGTASGLWLDMTDRDLVVVEERTAPDHQLVILGHELWHMQADHSGHHVDGLGAGAGAGAGAGTGAGAGAGAGTGAGAGAGAGVATRLLVDDPDQAALQATVLRVAARTRFDQAEEREAETFGLLLASKCRTRLTGSGLRGPVRRDDVAGRIEAALGYPGPQG</sequence>
<keyword evidence="2" id="KW-1185">Reference proteome</keyword>
<dbReference type="PATRIC" id="fig|1214242.5.peg.6242"/>
<organism evidence="1 2">
    <name type="scientific">Streptomyces collinus (strain DSM 40733 / Tue 365)</name>
    <dbReference type="NCBI Taxonomy" id="1214242"/>
    <lineage>
        <taxon>Bacteria</taxon>
        <taxon>Bacillati</taxon>
        <taxon>Actinomycetota</taxon>
        <taxon>Actinomycetes</taxon>
        <taxon>Kitasatosporales</taxon>
        <taxon>Streptomycetaceae</taxon>
        <taxon>Streptomyces</taxon>
    </lineage>
</organism>
<dbReference type="HOGENOM" id="CLU_104213_0_0_11"/>
<proteinExistence type="predicted"/>
<name>S5V5C9_STRC3</name>
<dbReference type="EMBL" id="CP006259">
    <property type="protein sequence ID" value="AGS72901.1"/>
    <property type="molecule type" value="Genomic_DNA"/>
</dbReference>
<gene>
    <name evidence="1" type="ORF">B446_30485</name>
</gene>
<evidence type="ECO:0008006" key="3">
    <source>
        <dbReference type="Google" id="ProtNLM"/>
    </source>
</evidence>
<dbReference type="AlphaFoldDB" id="S5V5C9"/>